<feature type="non-terminal residue" evidence="1">
    <location>
        <position position="1"/>
    </location>
</feature>
<organism evidence="1">
    <name type="scientific">Zea mays</name>
    <name type="common">Maize</name>
    <dbReference type="NCBI Taxonomy" id="4577"/>
    <lineage>
        <taxon>Eukaryota</taxon>
        <taxon>Viridiplantae</taxon>
        <taxon>Streptophyta</taxon>
        <taxon>Embryophyta</taxon>
        <taxon>Tracheophyta</taxon>
        <taxon>Spermatophyta</taxon>
        <taxon>Magnoliopsida</taxon>
        <taxon>Liliopsida</taxon>
        <taxon>Poales</taxon>
        <taxon>Poaceae</taxon>
        <taxon>PACMAD clade</taxon>
        <taxon>Panicoideae</taxon>
        <taxon>Andropogonodae</taxon>
        <taxon>Andropogoneae</taxon>
        <taxon>Tripsacinae</taxon>
        <taxon>Zea</taxon>
    </lineage>
</organism>
<proteinExistence type="predicted"/>
<sequence>CWGLGLLKVLKNTFNHWLPSIIGASALEHLRCRTLEGRRS</sequence>
<dbReference type="AlphaFoldDB" id="A0A3L6FWI6"/>
<dbReference type="EMBL" id="NCVQ01000003">
    <property type="protein sequence ID" value="PWZ39245.1"/>
    <property type="molecule type" value="Genomic_DNA"/>
</dbReference>
<protein>
    <submittedName>
        <fullName evidence="1">Uncharacterized protein</fullName>
    </submittedName>
</protein>
<accession>A0A3L6FWI6</accession>
<gene>
    <name evidence="1" type="ORF">Zm00014a_013357</name>
</gene>
<reference evidence="1" key="1">
    <citation type="journal article" date="2018" name="Nat. Genet.">
        <title>Extensive intraspecific gene order and gene structural variations between Mo17 and other maize genomes.</title>
        <authorList>
            <person name="Sun S."/>
            <person name="Zhou Y."/>
            <person name="Chen J."/>
            <person name="Shi J."/>
            <person name="Zhao H."/>
            <person name="Zhao H."/>
            <person name="Song W."/>
            <person name="Zhang M."/>
            <person name="Cui Y."/>
            <person name="Dong X."/>
            <person name="Liu H."/>
            <person name="Ma X."/>
            <person name="Jiao Y."/>
            <person name="Wang B."/>
            <person name="Wei X."/>
            <person name="Stein J.C."/>
            <person name="Glaubitz J.C."/>
            <person name="Lu F."/>
            <person name="Yu G."/>
            <person name="Liang C."/>
            <person name="Fengler K."/>
            <person name="Li B."/>
            <person name="Rafalski A."/>
            <person name="Schnable P.S."/>
            <person name="Ware D.H."/>
            <person name="Buckler E.S."/>
            <person name="Lai J."/>
        </authorList>
    </citation>
    <scope>NUCLEOTIDE SEQUENCE [LARGE SCALE GENOMIC DNA]</scope>
    <source>
        <tissue evidence="1">Seedling</tissue>
    </source>
</reference>
<comment type="caution">
    <text evidence="1">The sequence shown here is derived from an EMBL/GenBank/DDBJ whole genome shotgun (WGS) entry which is preliminary data.</text>
</comment>
<evidence type="ECO:0000313" key="1">
    <source>
        <dbReference type="EMBL" id="PWZ39245.1"/>
    </source>
</evidence>
<dbReference type="Proteomes" id="UP000251960">
    <property type="component" value="Chromosome 2"/>
</dbReference>
<name>A0A3L6FWI6_MAIZE</name>